<organism evidence="5 6">
    <name type="scientific">Gossypium raimondii</name>
    <name type="common">Peruvian cotton</name>
    <name type="synonym">Gossypium klotzschianum subsp. raimondii</name>
    <dbReference type="NCBI Taxonomy" id="29730"/>
    <lineage>
        <taxon>Eukaryota</taxon>
        <taxon>Viridiplantae</taxon>
        <taxon>Streptophyta</taxon>
        <taxon>Embryophyta</taxon>
        <taxon>Tracheophyta</taxon>
        <taxon>Spermatophyta</taxon>
        <taxon>Magnoliopsida</taxon>
        <taxon>eudicotyledons</taxon>
        <taxon>Gunneridae</taxon>
        <taxon>Pentapetalae</taxon>
        <taxon>rosids</taxon>
        <taxon>malvids</taxon>
        <taxon>Malvales</taxon>
        <taxon>Malvaceae</taxon>
        <taxon>Malvoideae</taxon>
        <taxon>Gossypium</taxon>
    </lineage>
</organism>
<dbReference type="SMART" id="SM00343">
    <property type="entry name" value="ZnF_C2HC"/>
    <property type="match status" value="1"/>
</dbReference>
<dbReference type="InterPro" id="IPR018061">
    <property type="entry name" value="Retropepsins"/>
</dbReference>
<dbReference type="PANTHER" id="PTHR33054:SF9">
    <property type="entry name" value="CCHC-TYPE DOMAIN-CONTAINING PROTEIN"/>
    <property type="match status" value="1"/>
</dbReference>
<dbReference type="EMBL" id="CM001742">
    <property type="protein sequence ID" value="KJB20442.1"/>
    <property type="molecule type" value="Genomic_DNA"/>
</dbReference>
<dbReference type="GO" id="GO:0016787">
    <property type="term" value="F:hydrolase activity"/>
    <property type="evidence" value="ECO:0007669"/>
    <property type="project" value="UniProtKB-KW"/>
</dbReference>
<feature type="compositionally biased region" description="Basic and acidic residues" evidence="3">
    <location>
        <begin position="651"/>
        <end position="670"/>
    </location>
</feature>
<dbReference type="Pfam" id="PF22909">
    <property type="entry name" value="Caulimovir_coat_dom"/>
    <property type="match status" value="1"/>
</dbReference>
<evidence type="ECO:0000256" key="1">
    <source>
        <dbReference type="ARBA" id="ARBA00022801"/>
    </source>
</evidence>
<dbReference type="OMA" id="ININFPF"/>
<dbReference type="Pfam" id="PF00077">
    <property type="entry name" value="RVP"/>
    <property type="match status" value="1"/>
</dbReference>
<dbReference type="Proteomes" id="UP000032304">
    <property type="component" value="Chromosome 3"/>
</dbReference>
<evidence type="ECO:0000313" key="6">
    <source>
        <dbReference type="Proteomes" id="UP000032304"/>
    </source>
</evidence>
<dbReference type="SUPFAM" id="SSF57756">
    <property type="entry name" value="Retrovirus zinc finger-like domains"/>
    <property type="match status" value="1"/>
</dbReference>
<dbReference type="eggNOG" id="ENOG502QWP8">
    <property type="taxonomic scope" value="Eukaryota"/>
</dbReference>
<proteinExistence type="predicted"/>
<dbReference type="InterPro" id="IPR001878">
    <property type="entry name" value="Znf_CCHC"/>
</dbReference>
<dbReference type="GO" id="GO:0008270">
    <property type="term" value="F:zinc ion binding"/>
    <property type="evidence" value="ECO:0007669"/>
    <property type="project" value="UniProtKB-KW"/>
</dbReference>
<keyword evidence="2" id="KW-0479">Metal-binding</keyword>
<dbReference type="GO" id="GO:0003676">
    <property type="term" value="F:nucleic acid binding"/>
    <property type="evidence" value="ECO:0007669"/>
    <property type="project" value="InterPro"/>
</dbReference>
<dbReference type="InterPro" id="IPR036875">
    <property type="entry name" value="Znf_CCHC_sf"/>
</dbReference>
<keyword evidence="2" id="KW-0862">Zinc</keyword>
<dbReference type="PROSITE" id="PS50158">
    <property type="entry name" value="ZF_CCHC"/>
    <property type="match status" value="1"/>
</dbReference>
<feature type="region of interest" description="Disordered" evidence="3">
    <location>
        <begin position="651"/>
        <end position="678"/>
    </location>
</feature>
<feature type="non-terminal residue" evidence="5">
    <location>
        <position position="1"/>
    </location>
</feature>
<keyword evidence="1" id="KW-0378">Hydrolase</keyword>
<sequence>SVNTIRHNTIWQTNKGEVESRHPPLMEVQYLHKNTGIKANPLRIRAPDAGEQISSKDIKMIVEQNNYININLHTIGKQLDYVENLVESQPIKREPVKEITEKSSKEPIFTPYEIPKAFQKSQNDFLTEIQNRLHALKNHKSELIAPDTPIQTQYSVNTLHQSSQSDSDQSDEQQINKMAWKEPKRLYYPKITAPDLNIEEKPVFQNKYNANTIYEWNIDGMSEYNILSLLQQMTMVSNVYKTQNQNGLINDHAIANLLVAGFTGQLKGWWDHALTKTQQEEILKAIKKDDQDRIILDEQGREIQDAVATLIFSISKNFIGDPSHLKDRNSELLSNLKCKKLTDFKWYKDVFMTRVMQRSDNQQPFWKEKFLAGLPTLLGEKVRNQIRENYKGIIPYEKLTYGELISFTQKEGLKICQDLKLQKQLKKERYQCRKELGSFCHQFDIRNEPSSSKTCCPEKQKNRKNNISEYYKKPKYKKYRKGKKQQKTENKIDKTIKCYRCGKPGHISKYCKIKRKINNLNLEEEIEQKLNEILLETTSSENDTSTETDELQIDELHTTSQSSGDENEPSINMLTKDQEFMIEVIDKIQDLELKREYLLKLKSSLKDKPEKEKEIISSQSQIQITNSELQLEIKQIKSELSQLKIEQQEMKEQIRSLKHETSEKSSSETEHEPEENTQEYMMVLTEVSIQRYLIKINIVINNEFQLETNALFDTGADQNCIREGIIPTKYYNKTSESLKAANEISNKGIKYQTCFLMVKDITQDVILGTPFISLLKPYKVTNNSISTKKNRK</sequence>
<dbReference type="Gramene" id="KJB20442">
    <property type="protein sequence ID" value="KJB20442"/>
    <property type="gene ID" value="B456_003G1484002"/>
</dbReference>
<keyword evidence="6" id="KW-1185">Reference proteome</keyword>
<dbReference type="Gene3D" id="4.10.60.10">
    <property type="entry name" value="Zinc finger, CCHC-type"/>
    <property type="match status" value="1"/>
</dbReference>
<evidence type="ECO:0000256" key="2">
    <source>
        <dbReference type="PROSITE-ProRule" id="PRU00047"/>
    </source>
</evidence>
<protein>
    <recommendedName>
        <fullName evidence="4">CCHC-type domain-containing protein</fullName>
    </recommendedName>
</protein>
<dbReference type="Pfam" id="PF24925">
    <property type="entry name" value="DUF7746"/>
    <property type="match status" value="1"/>
</dbReference>
<keyword evidence="2" id="KW-0863">Zinc-finger</keyword>
<reference evidence="5 6" key="1">
    <citation type="journal article" date="2012" name="Nature">
        <title>Repeated polyploidization of Gossypium genomes and the evolution of spinnable cotton fibres.</title>
        <authorList>
            <person name="Paterson A.H."/>
            <person name="Wendel J.F."/>
            <person name="Gundlach H."/>
            <person name="Guo H."/>
            <person name="Jenkins J."/>
            <person name="Jin D."/>
            <person name="Llewellyn D."/>
            <person name="Showmaker K.C."/>
            <person name="Shu S."/>
            <person name="Udall J."/>
            <person name="Yoo M.J."/>
            <person name="Byers R."/>
            <person name="Chen W."/>
            <person name="Doron-Faigenboim A."/>
            <person name="Duke M.V."/>
            <person name="Gong L."/>
            <person name="Grimwood J."/>
            <person name="Grover C."/>
            <person name="Grupp K."/>
            <person name="Hu G."/>
            <person name="Lee T.H."/>
            <person name="Li J."/>
            <person name="Lin L."/>
            <person name="Liu T."/>
            <person name="Marler B.S."/>
            <person name="Page J.T."/>
            <person name="Roberts A.W."/>
            <person name="Romanel E."/>
            <person name="Sanders W.S."/>
            <person name="Szadkowski E."/>
            <person name="Tan X."/>
            <person name="Tang H."/>
            <person name="Xu C."/>
            <person name="Wang J."/>
            <person name="Wang Z."/>
            <person name="Zhang D."/>
            <person name="Zhang L."/>
            <person name="Ashrafi H."/>
            <person name="Bedon F."/>
            <person name="Bowers J.E."/>
            <person name="Brubaker C.L."/>
            <person name="Chee P.W."/>
            <person name="Das S."/>
            <person name="Gingle A.R."/>
            <person name="Haigler C.H."/>
            <person name="Harker D."/>
            <person name="Hoffmann L.V."/>
            <person name="Hovav R."/>
            <person name="Jones D.C."/>
            <person name="Lemke C."/>
            <person name="Mansoor S."/>
            <person name="ur Rahman M."/>
            <person name="Rainville L.N."/>
            <person name="Rambani A."/>
            <person name="Reddy U.K."/>
            <person name="Rong J.K."/>
            <person name="Saranga Y."/>
            <person name="Scheffler B.E."/>
            <person name="Scheffler J.A."/>
            <person name="Stelly D.M."/>
            <person name="Triplett B.A."/>
            <person name="Van Deynze A."/>
            <person name="Vaslin M.F."/>
            <person name="Waghmare V.N."/>
            <person name="Walford S.A."/>
            <person name="Wright R.J."/>
            <person name="Zaki E.A."/>
            <person name="Zhang T."/>
            <person name="Dennis E.S."/>
            <person name="Mayer K.F."/>
            <person name="Peterson D.G."/>
            <person name="Rokhsar D.S."/>
            <person name="Wang X."/>
            <person name="Schmutz J."/>
        </authorList>
    </citation>
    <scope>NUCLEOTIDE SEQUENCE [LARGE SCALE GENOMIC DNA]</scope>
</reference>
<gene>
    <name evidence="5" type="ORF">B456_003G1484002</name>
</gene>
<dbReference type="PANTHER" id="PTHR33054">
    <property type="entry name" value="CCHC-TYPE DOMAIN-CONTAINING PROTEIN"/>
    <property type="match status" value="1"/>
</dbReference>
<evidence type="ECO:0000313" key="5">
    <source>
        <dbReference type="EMBL" id="KJB20442.1"/>
    </source>
</evidence>
<name>A0A0D2MP23_GOSRA</name>
<dbReference type="CDD" id="cd00303">
    <property type="entry name" value="retropepsin_like"/>
    <property type="match status" value="1"/>
</dbReference>
<feature type="domain" description="CCHC-type" evidence="4">
    <location>
        <begin position="497"/>
        <end position="512"/>
    </location>
</feature>
<accession>A0A0D2MP23</accession>
<evidence type="ECO:0000259" key="4">
    <source>
        <dbReference type="PROSITE" id="PS50158"/>
    </source>
</evidence>
<evidence type="ECO:0000256" key="3">
    <source>
        <dbReference type="SAM" id="MobiDB-lite"/>
    </source>
</evidence>
<dbReference type="InterPro" id="IPR056648">
    <property type="entry name" value="DUF7746"/>
</dbReference>
<dbReference type="Pfam" id="PF00098">
    <property type="entry name" value="zf-CCHC"/>
    <property type="match status" value="1"/>
</dbReference>
<dbReference type="AlphaFoldDB" id="A0A0D2MP23"/>